<dbReference type="RefSeq" id="WP_188417146.1">
    <property type="nucleotide sequence ID" value="NZ_BMDO01000006.1"/>
</dbReference>
<dbReference type="Proteomes" id="UP000662074">
    <property type="component" value="Unassembled WGS sequence"/>
</dbReference>
<evidence type="ECO:0000256" key="1">
    <source>
        <dbReference type="SAM" id="Phobius"/>
    </source>
</evidence>
<dbReference type="EMBL" id="BMDO01000006">
    <property type="protein sequence ID" value="GGI51245.1"/>
    <property type="molecule type" value="Genomic_DNA"/>
</dbReference>
<evidence type="ECO:0000313" key="3">
    <source>
        <dbReference type="Proteomes" id="UP000662074"/>
    </source>
</evidence>
<dbReference type="AlphaFoldDB" id="A0A917N1T1"/>
<accession>A0A917N1T1</accession>
<reference evidence="2" key="1">
    <citation type="journal article" date="2014" name="Int. J. Syst. Evol. Microbiol.">
        <title>Complete genome sequence of Corynebacterium casei LMG S-19264T (=DSM 44701T), isolated from a smear-ripened cheese.</title>
        <authorList>
            <consortium name="US DOE Joint Genome Institute (JGI-PGF)"/>
            <person name="Walter F."/>
            <person name="Albersmeier A."/>
            <person name="Kalinowski J."/>
            <person name="Ruckert C."/>
        </authorList>
    </citation>
    <scope>NUCLEOTIDE SEQUENCE</scope>
    <source>
        <strain evidence="2">CCM 8711</strain>
    </source>
</reference>
<keyword evidence="1" id="KW-0812">Transmembrane</keyword>
<dbReference type="InterPro" id="IPR012861">
    <property type="entry name" value="DUF1634"/>
</dbReference>
<keyword evidence="1" id="KW-0472">Membrane</keyword>
<feature type="transmembrane region" description="Helical" evidence="1">
    <location>
        <begin position="73"/>
        <end position="92"/>
    </location>
</feature>
<dbReference type="PROSITE" id="PS51257">
    <property type="entry name" value="PROKAR_LIPOPROTEIN"/>
    <property type="match status" value="1"/>
</dbReference>
<gene>
    <name evidence="2" type="ORF">GCM10011425_24570</name>
</gene>
<name>A0A917N1T1_9SPHI</name>
<evidence type="ECO:0000313" key="2">
    <source>
        <dbReference type="EMBL" id="GGI51245.1"/>
    </source>
</evidence>
<sequence length="126" mass="13773">MKKISDLDIQQIIGWVLRLGVIISMSVVFIGGCFYWYRHSGETASYSKFVGVPDFVHSPSGIWNGILTLRGRAIIQAGIILLIATPVIRVLFSLIGFLLEKDWLYTAISLLVLGIIIASALTGHAG</sequence>
<feature type="transmembrane region" description="Helical" evidence="1">
    <location>
        <begin position="12"/>
        <end position="37"/>
    </location>
</feature>
<feature type="transmembrane region" description="Helical" evidence="1">
    <location>
        <begin position="104"/>
        <end position="125"/>
    </location>
</feature>
<protein>
    <submittedName>
        <fullName evidence="2">Membrane protein</fullName>
    </submittedName>
</protein>
<dbReference type="Pfam" id="PF07843">
    <property type="entry name" value="DUF1634"/>
    <property type="match status" value="1"/>
</dbReference>
<organism evidence="2 3">
    <name type="scientific">Mucilaginibacter galii</name>
    <dbReference type="NCBI Taxonomy" id="2005073"/>
    <lineage>
        <taxon>Bacteria</taxon>
        <taxon>Pseudomonadati</taxon>
        <taxon>Bacteroidota</taxon>
        <taxon>Sphingobacteriia</taxon>
        <taxon>Sphingobacteriales</taxon>
        <taxon>Sphingobacteriaceae</taxon>
        <taxon>Mucilaginibacter</taxon>
    </lineage>
</organism>
<proteinExistence type="predicted"/>
<comment type="caution">
    <text evidence="2">The sequence shown here is derived from an EMBL/GenBank/DDBJ whole genome shotgun (WGS) entry which is preliminary data.</text>
</comment>
<keyword evidence="1" id="KW-1133">Transmembrane helix</keyword>
<keyword evidence="3" id="KW-1185">Reference proteome</keyword>
<reference evidence="2" key="2">
    <citation type="submission" date="2020-09" db="EMBL/GenBank/DDBJ databases">
        <authorList>
            <person name="Sun Q."/>
            <person name="Sedlacek I."/>
        </authorList>
    </citation>
    <scope>NUCLEOTIDE SEQUENCE</scope>
    <source>
        <strain evidence="2">CCM 8711</strain>
    </source>
</reference>